<dbReference type="AlphaFoldDB" id="A0A9N8YVA5"/>
<evidence type="ECO:0000313" key="1">
    <source>
        <dbReference type="EMBL" id="CAG8450394.1"/>
    </source>
</evidence>
<sequence>MKFELENRLEDNNDSPFMPLNFSAFYYSWVLNKFGADAKITKWCFNDILEKIIKVDNFIKQNQHYVLSEQLESNFKEIYDAFKNYSNTKNFFEPSHLKIIKEATHFDIIDGLKQYLTKLFIQQSQVSVESLNKMNIDNISTPRHKRKRDDQELNNWYNELRKLHDDLDISDEFGEFLENIWEIINDSDFVLNRDVDEIDFQRESKRHKKSEKKE</sequence>
<comment type="caution">
    <text evidence="1">The sequence shown here is derived from an EMBL/GenBank/DDBJ whole genome shotgun (WGS) entry which is preliminary data.</text>
</comment>
<accession>A0A9N8YVA5</accession>
<keyword evidence="2" id="KW-1185">Reference proteome</keyword>
<organism evidence="1 2">
    <name type="scientific">Dentiscutata erythropus</name>
    <dbReference type="NCBI Taxonomy" id="1348616"/>
    <lineage>
        <taxon>Eukaryota</taxon>
        <taxon>Fungi</taxon>
        <taxon>Fungi incertae sedis</taxon>
        <taxon>Mucoromycota</taxon>
        <taxon>Glomeromycotina</taxon>
        <taxon>Glomeromycetes</taxon>
        <taxon>Diversisporales</taxon>
        <taxon>Gigasporaceae</taxon>
        <taxon>Dentiscutata</taxon>
    </lineage>
</organism>
<gene>
    <name evidence="1" type="ORF">DERYTH_LOCUS480</name>
</gene>
<name>A0A9N8YVA5_9GLOM</name>
<evidence type="ECO:0000313" key="2">
    <source>
        <dbReference type="Proteomes" id="UP000789405"/>
    </source>
</evidence>
<reference evidence="1" key="1">
    <citation type="submission" date="2021-06" db="EMBL/GenBank/DDBJ databases">
        <authorList>
            <person name="Kallberg Y."/>
            <person name="Tangrot J."/>
            <person name="Rosling A."/>
        </authorList>
    </citation>
    <scope>NUCLEOTIDE SEQUENCE</scope>
    <source>
        <strain evidence="1">MA453B</strain>
    </source>
</reference>
<dbReference type="EMBL" id="CAJVPY010000108">
    <property type="protein sequence ID" value="CAG8450394.1"/>
    <property type="molecule type" value="Genomic_DNA"/>
</dbReference>
<dbReference type="OrthoDB" id="2405607at2759"/>
<protein>
    <submittedName>
        <fullName evidence="1">13107_t:CDS:1</fullName>
    </submittedName>
</protein>
<dbReference type="Proteomes" id="UP000789405">
    <property type="component" value="Unassembled WGS sequence"/>
</dbReference>
<proteinExistence type="predicted"/>